<dbReference type="AlphaFoldDB" id="A0A3N0YUB6"/>
<feature type="repeat" description="ANK" evidence="3">
    <location>
        <begin position="153"/>
        <end position="185"/>
    </location>
</feature>
<comment type="caution">
    <text evidence="6">The sequence shown here is derived from an EMBL/GenBank/DDBJ whole genome shotgun (WGS) entry which is preliminary data.</text>
</comment>
<feature type="compositionally biased region" description="Basic and acidic residues" evidence="4">
    <location>
        <begin position="224"/>
        <end position="241"/>
    </location>
</feature>
<dbReference type="Gene3D" id="1.10.150.50">
    <property type="entry name" value="Transcription Factor, Ets-1"/>
    <property type="match status" value="1"/>
</dbReference>
<dbReference type="SUPFAM" id="SSF48403">
    <property type="entry name" value="Ankyrin repeat"/>
    <property type="match status" value="1"/>
</dbReference>
<evidence type="ECO:0000256" key="3">
    <source>
        <dbReference type="PROSITE-ProRule" id="PRU00023"/>
    </source>
</evidence>
<dbReference type="SUPFAM" id="SSF47769">
    <property type="entry name" value="SAM/Pointed domain"/>
    <property type="match status" value="1"/>
</dbReference>
<gene>
    <name evidence="6" type="ORF">DPX16_13451</name>
</gene>
<dbReference type="Pfam" id="PF13637">
    <property type="entry name" value="Ank_4"/>
    <property type="match status" value="1"/>
</dbReference>
<dbReference type="EMBL" id="RJVU01026436">
    <property type="protein sequence ID" value="ROL49786.1"/>
    <property type="molecule type" value="Genomic_DNA"/>
</dbReference>
<dbReference type="Proteomes" id="UP000281406">
    <property type="component" value="Unassembled WGS sequence"/>
</dbReference>
<name>A0A3N0YUB6_ANAGA</name>
<accession>A0A3N0YUB6</accession>
<evidence type="ECO:0000256" key="4">
    <source>
        <dbReference type="SAM" id="MobiDB-lite"/>
    </source>
</evidence>
<organism evidence="6 7">
    <name type="scientific">Anabarilius grahami</name>
    <name type="common">Kanglang fish</name>
    <name type="synonym">Barilius grahami</name>
    <dbReference type="NCBI Taxonomy" id="495550"/>
    <lineage>
        <taxon>Eukaryota</taxon>
        <taxon>Metazoa</taxon>
        <taxon>Chordata</taxon>
        <taxon>Craniata</taxon>
        <taxon>Vertebrata</taxon>
        <taxon>Euteleostomi</taxon>
        <taxon>Actinopterygii</taxon>
        <taxon>Neopterygii</taxon>
        <taxon>Teleostei</taxon>
        <taxon>Ostariophysi</taxon>
        <taxon>Cypriniformes</taxon>
        <taxon>Xenocyprididae</taxon>
        <taxon>Xenocypridinae</taxon>
        <taxon>Xenocypridinae incertae sedis</taxon>
        <taxon>Anabarilius</taxon>
    </lineage>
</organism>
<dbReference type="FunFam" id="1.25.40.20:FF:000074">
    <property type="entry name" value="Usher syndrome type-1G protein isoform X1"/>
    <property type="match status" value="1"/>
</dbReference>
<evidence type="ECO:0000313" key="7">
    <source>
        <dbReference type="Proteomes" id="UP000281406"/>
    </source>
</evidence>
<dbReference type="SMART" id="SM00454">
    <property type="entry name" value="SAM"/>
    <property type="match status" value="1"/>
</dbReference>
<dbReference type="Gene3D" id="1.25.40.20">
    <property type="entry name" value="Ankyrin repeat-containing domain"/>
    <property type="match status" value="1"/>
</dbReference>
<feature type="region of interest" description="Disordered" evidence="4">
    <location>
        <begin position="224"/>
        <end position="271"/>
    </location>
</feature>
<feature type="region of interest" description="Disordered" evidence="4">
    <location>
        <begin position="344"/>
        <end position="365"/>
    </location>
</feature>
<evidence type="ECO:0000256" key="2">
    <source>
        <dbReference type="ARBA" id="ARBA00023043"/>
    </source>
</evidence>
<feature type="region of interest" description="Disordered" evidence="4">
    <location>
        <begin position="291"/>
        <end position="311"/>
    </location>
</feature>
<evidence type="ECO:0000256" key="1">
    <source>
        <dbReference type="ARBA" id="ARBA00022737"/>
    </source>
</evidence>
<dbReference type="Pfam" id="PF00536">
    <property type="entry name" value="SAM_1"/>
    <property type="match status" value="1"/>
</dbReference>
<evidence type="ECO:0000313" key="6">
    <source>
        <dbReference type="EMBL" id="ROL49786.1"/>
    </source>
</evidence>
<evidence type="ECO:0000259" key="5">
    <source>
        <dbReference type="SMART" id="SM00454"/>
    </source>
</evidence>
<dbReference type="InterPro" id="IPR001660">
    <property type="entry name" value="SAM"/>
</dbReference>
<protein>
    <submittedName>
        <fullName evidence="6">Ankyrin repeat and SAM domain-containing protein 4B</fullName>
    </submittedName>
</protein>
<dbReference type="InterPro" id="IPR002110">
    <property type="entry name" value="Ankyrin_rpt"/>
</dbReference>
<feature type="compositionally biased region" description="Low complexity" evidence="4">
    <location>
        <begin position="255"/>
        <end position="271"/>
    </location>
</feature>
<feature type="repeat" description="ANK" evidence="3">
    <location>
        <begin position="120"/>
        <end position="152"/>
    </location>
</feature>
<dbReference type="InterPro" id="IPR013761">
    <property type="entry name" value="SAM/pointed_sf"/>
</dbReference>
<keyword evidence="2 3" id="KW-0040">ANK repeat</keyword>
<dbReference type="InterPro" id="IPR036770">
    <property type="entry name" value="Ankyrin_rpt-contain_sf"/>
</dbReference>
<keyword evidence="7" id="KW-1185">Reference proteome</keyword>
<keyword evidence="1" id="KW-0677">Repeat</keyword>
<dbReference type="CDD" id="cd21802">
    <property type="entry name" value="CEN_ANKS4B"/>
    <property type="match status" value="1"/>
</dbReference>
<dbReference type="SMART" id="SM00248">
    <property type="entry name" value="ANK"/>
    <property type="match status" value="3"/>
</dbReference>
<dbReference type="PANTHER" id="PTHR24201:SF15">
    <property type="entry name" value="ANKYRIN REPEAT DOMAIN-CONTAINING PROTEIN 66"/>
    <property type="match status" value="1"/>
</dbReference>
<dbReference type="PROSITE" id="PS50297">
    <property type="entry name" value="ANK_REP_REGION"/>
    <property type="match status" value="2"/>
</dbReference>
<dbReference type="PROSITE" id="PS50088">
    <property type="entry name" value="ANK_REPEAT"/>
    <property type="match status" value="2"/>
</dbReference>
<dbReference type="OrthoDB" id="76949at2759"/>
<proteinExistence type="predicted"/>
<feature type="domain" description="SAM" evidence="5">
    <location>
        <begin position="436"/>
        <end position="500"/>
    </location>
</feature>
<feature type="compositionally biased region" description="Acidic residues" evidence="4">
    <location>
        <begin position="344"/>
        <end position="359"/>
    </location>
</feature>
<dbReference type="PANTHER" id="PTHR24201">
    <property type="entry name" value="ANK_REP_REGION DOMAIN-CONTAINING PROTEIN"/>
    <property type="match status" value="1"/>
</dbReference>
<sequence length="512" mass="57057">MKTITKGASCFPCLDLCQTNTDCVRLVNNDSSDWTLVYDSDIDVVSRQCDQSFSSLRHRDRTQARDVCSCNTSQDTFYLLKKRERVITAIMSRYHKAAIDGYLDLLKEATRKDLNTPDEDGMTPTLWAAYHGHIEALQLICSRGGDPNKSDIWGNTPLHHASANGHMQIVSFMVNFGANLFALDNDFHTPMDVAASRDHMDCVRFLDTAAAQQTGQNAKRVARLKDQATKDAERRVKQCERVKKRHQSKMDKMSRGGSVSEGSSLSGTGTLSSVNGDQFSKIIAAETNGPVSSTIKGTLQRKFGKKDKGTVSRQGDGNVIFVKQDSGLQEKPGFVDVFNEQDEIQDEDDDSERGSDDEGASQVKSIFERPGLGKMVFRRNFSMEMAMDPEDLPSGNTEDLGFLIRQELFETVEEGLEGLDEDSELPWNEEEIGLDEEEETSHLDSFLASIGLLDYGPVFTREHLDLEALMLCSDDDLKGIRIQLGPRKKILEASGRRKAALEHPGVMKDTFL</sequence>
<dbReference type="InterPro" id="IPR050776">
    <property type="entry name" value="Ank_Repeat/CDKN_Inhibitor"/>
</dbReference>
<reference evidence="6 7" key="1">
    <citation type="submission" date="2018-10" db="EMBL/GenBank/DDBJ databases">
        <title>Genome assembly for a Yunnan-Guizhou Plateau 3E fish, Anabarilius grahami (Regan), and its evolutionary and genetic applications.</title>
        <authorList>
            <person name="Jiang W."/>
        </authorList>
    </citation>
    <scope>NUCLEOTIDE SEQUENCE [LARGE SCALE GENOMIC DNA]</scope>
    <source>
        <strain evidence="6">AG-KIZ</strain>
        <tissue evidence="6">Muscle</tissue>
    </source>
</reference>